<reference evidence="1 2" key="1">
    <citation type="journal article" date="2021" name="Elife">
        <title>Chloroplast acquisition without the gene transfer in kleptoplastic sea slugs, Plakobranchus ocellatus.</title>
        <authorList>
            <person name="Maeda T."/>
            <person name="Takahashi S."/>
            <person name="Yoshida T."/>
            <person name="Shimamura S."/>
            <person name="Takaki Y."/>
            <person name="Nagai Y."/>
            <person name="Toyoda A."/>
            <person name="Suzuki Y."/>
            <person name="Arimoto A."/>
            <person name="Ishii H."/>
            <person name="Satoh N."/>
            <person name="Nishiyama T."/>
            <person name="Hasebe M."/>
            <person name="Maruyama T."/>
            <person name="Minagawa J."/>
            <person name="Obokata J."/>
            <person name="Shigenobu S."/>
        </authorList>
    </citation>
    <scope>NUCLEOTIDE SEQUENCE [LARGE SCALE GENOMIC DNA]</scope>
</reference>
<protein>
    <submittedName>
        <fullName evidence="1">Uncharacterized protein</fullName>
    </submittedName>
</protein>
<gene>
    <name evidence="1" type="ORF">PoB_003086200</name>
</gene>
<evidence type="ECO:0000313" key="1">
    <source>
        <dbReference type="EMBL" id="GFO04357.1"/>
    </source>
</evidence>
<dbReference type="EMBL" id="BLXT01003739">
    <property type="protein sequence ID" value="GFO04357.1"/>
    <property type="molecule type" value="Genomic_DNA"/>
</dbReference>
<comment type="caution">
    <text evidence="1">The sequence shown here is derived from an EMBL/GenBank/DDBJ whole genome shotgun (WGS) entry which is preliminary data.</text>
</comment>
<accession>A0AAV4AAU5</accession>
<evidence type="ECO:0000313" key="2">
    <source>
        <dbReference type="Proteomes" id="UP000735302"/>
    </source>
</evidence>
<sequence length="89" mass="10403">MAHRQTDRKHTLGVLSGRWLHRILGIWRRKRVNDQLVVAKTRINCTVRGGLKYKLVMPRTQPPHYRELISTVSDSPIVGKHKARGRERD</sequence>
<dbReference type="AlphaFoldDB" id="A0AAV4AAU5"/>
<name>A0AAV4AAU5_9GAST</name>
<keyword evidence="2" id="KW-1185">Reference proteome</keyword>
<dbReference type="Proteomes" id="UP000735302">
    <property type="component" value="Unassembled WGS sequence"/>
</dbReference>
<organism evidence="1 2">
    <name type="scientific">Plakobranchus ocellatus</name>
    <dbReference type="NCBI Taxonomy" id="259542"/>
    <lineage>
        <taxon>Eukaryota</taxon>
        <taxon>Metazoa</taxon>
        <taxon>Spiralia</taxon>
        <taxon>Lophotrochozoa</taxon>
        <taxon>Mollusca</taxon>
        <taxon>Gastropoda</taxon>
        <taxon>Heterobranchia</taxon>
        <taxon>Euthyneura</taxon>
        <taxon>Panpulmonata</taxon>
        <taxon>Sacoglossa</taxon>
        <taxon>Placobranchoidea</taxon>
        <taxon>Plakobranchidae</taxon>
        <taxon>Plakobranchus</taxon>
    </lineage>
</organism>
<proteinExistence type="predicted"/>